<feature type="compositionally biased region" description="Acidic residues" evidence="1">
    <location>
        <begin position="926"/>
        <end position="936"/>
    </location>
</feature>
<dbReference type="InterPro" id="IPR040521">
    <property type="entry name" value="KDZ"/>
</dbReference>
<dbReference type="AlphaFoldDB" id="A0AAW0D6D3"/>
<accession>A0AAW0D6D3</accession>
<dbReference type="Pfam" id="PF18758">
    <property type="entry name" value="KDZ"/>
    <property type="match status" value="1"/>
</dbReference>
<dbReference type="Proteomes" id="UP001383192">
    <property type="component" value="Unassembled WGS sequence"/>
</dbReference>
<feature type="region of interest" description="Disordered" evidence="1">
    <location>
        <begin position="314"/>
        <end position="379"/>
    </location>
</feature>
<name>A0AAW0D6D3_9AGAR</name>
<evidence type="ECO:0000256" key="1">
    <source>
        <dbReference type="SAM" id="MobiDB-lite"/>
    </source>
</evidence>
<proteinExistence type="predicted"/>
<feature type="compositionally biased region" description="Acidic residues" evidence="1">
    <location>
        <begin position="361"/>
        <end position="370"/>
    </location>
</feature>
<evidence type="ECO:0008006" key="4">
    <source>
        <dbReference type="Google" id="ProtNLM"/>
    </source>
</evidence>
<dbReference type="PANTHER" id="PTHR33096">
    <property type="entry name" value="CXC2 DOMAIN-CONTAINING PROTEIN"/>
    <property type="match status" value="1"/>
</dbReference>
<sequence length="951" mass="108553">MSVKQRDNRPDDDYNDEFFVPGISIGDPGASDNSEEEDNGEDEGKAGNEDENEMAADLRNVFYNRWAGRREYKDTRTWKKRITQTEKNWAPILPLLADTYLEWQNSTSPPVSSTPHSPVSADSDQFVIDVIDIYNLAREVNITTKPDEGRVISIARAGYLATTPTYPSLAISFRTLELYRVLRLFKPSLSVEAFAKVLCHEYMIPYRRGYRTALGDAFELYLTIKRDINNRVAEVLGHNTPNHRVLNACPPCSYQLEDEPPLVFSRMLVMDGNNLLKRSKGFFGRQVADTRTFTASDYFLPEDFVNQFANEVKSSATNTPPAPPINTETNDITPGDNAVVPQPSDANPEEHSVPGDSNADPTDDGDDNGDPTDGADAGVYSTCTQNWKAAGDDSKKRMWDSFHESGLFASCCRHGFILWLVDQIRSGELAKYPLAIIAKALDVIGEDWIMGYDIGCAFTSTTDKSSLGSKFKEKGCRLCVNAFHGYSHDAECQRVHHPINILGMGLEDLETLERVFSSSNQLAAVTRFASSFRRRMYIDLFFQHWDREKYQALGTMLYNNYVQALDILRQDGESLKADLAHLQLTEADLDRYFDDEAKHMRELGRETDEDLHAIAYVELLIKHRDVNAAVEAADSKFRMQIPKDYQFIAPDKSYSQELSQTRKLETQRKVLTEERARLSFEIANMEDAMNIPQRWEPSSKEYQATLKYMKECQYRRKLEHLQKLVVWRLFELHKMNVSQTGYRMRSHIAKALQRRSKAIRKAVAAYNTAAKDIGRPTLDWNQVTHYTFLDQFNILRDTRHAVFDKAWAKPVIRNLMKRYRRVTRAQEEVFRLNVEVRRLHTAVVDENQRFPTILKGCEGTAIYGAVNEYIQRRKAVNRILLERVNDIYELDGFTGNRGPGRRNGASDALDEEMRAPLDPDVTAVPELDDSEGDDDFEDEVGRVVDFMSAVL</sequence>
<gene>
    <name evidence="2" type="ORF">VNI00_007301</name>
</gene>
<organism evidence="2 3">
    <name type="scientific">Paramarasmius palmivorus</name>
    <dbReference type="NCBI Taxonomy" id="297713"/>
    <lineage>
        <taxon>Eukaryota</taxon>
        <taxon>Fungi</taxon>
        <taxon>Dikarya</taxon>
        <taxon>Basidiomycota</taxon>
        <taxon>Agaricomycotina</taxon>
        <taxon>Agaricomycetes</taxon>
        <taxon>Agaricomycetidae</taxon>
        <taxon>Agaricales</taxon>
        <taxon>Marasmiineae</taxon>
        <taxon>Marasmiaceae</taxon>
        <taxon>Paramarasmius</taxon>
    </lineage>
</organism>
<feature type="region of interest" description="Disordered" evidence="1">
    <location>
        <begin position="895"/>
        <end position="936"/>
    </location>
</feature>
<dbReference type="PANTHER" id="PTHR33096:SF1">
    <property type="entry name" value="CXC1-LIKE CYSTEINE CLUSTER ASSOCIATED WITH KDZ TRANSPOSASES DOMAIN-CONTAINING PROTEIN"/>
    <property type="match status" value="1"/>
</dbReference>
<keyword evidence="3" id="KW-1185">Reference proteome</keyword>
<evidence type="ECO:0000313" key="3">
    <source>
        <dbReference type="Proteomes" id="UP001383192"/>
    </source>
</evidence>
<evidence type="ECO:0000313" key="2">
    <source>
        <dbReference type="EMBL" id="KAK7045872.1"/>
    </source>
</evidence>
<protein>
    <recommendedName>
        <fullName evidence="4">CxC2-like cysteine cluster KDZ transposase-associated domain-containing protein</fullName>
    </recommendedName>
</protein>
<feature type="region of interest" description="Disordered" evidence="1">
    <location>
        <begin position="1"/>
        <end position="53"/>
    </location>
</feature>
<dbReference type="EMBL" id="JAYKXP010000023">
    <property type="protein sequence ID" value="KAK7045872.1"/>
    <property type="molecule type" value="Genomic_DNA"/>
</dbReference>
<feature type="compositionally biased region" description="Basic and acidic residues" evidence="1">
    <location>
        <begin position="1"/>
        <end position="12"/>
    </location>
</feature>
<comment type="caution">
    <text evidence="2">The sequence shown here is derived from an EMBL/GenBank/DDBJ whole genome shotgun (WGS) entry which is preliminary data.</text>
</comment>
<reference evidence="2 3" key="1">
    <citation type="submission" date="2024-01" db="EMBL/GenBank/DDBJ databases">
        <title>A draft genome for a cacao thread blight-causing isolate of Paramarasmius palmivorus.</title>
        <authorList>
            <person name="Baruah I.K."/>
            <person name="Bukari Y."/>
            <person name="Amoako-Attah I."/>
            <person name="Meinhardt L.W."/>
            <person name="Bailey B.A."/>
            <person name="Cohen S.P."/>
        </authorList>
    </citation>
    <scope>NUCLEOTIDE SEQUENCE [LARGE SCALE GENOMIC DNA]</scope>
    <source>
        <strain evidence="2 3">GH-12</strain>
    </source>
</reference>